<evidence type="ECO:0000256" key="5">
    <source>
        <dbReference type="ARBA" id="ARBA00023274"/>
    </source>
</evidence>
<feature type="non-terminal residue" evidence="6">
    <location>
        <position position="105"/>
    </location>
</feature>
<proteinExistence type="inferred from homology"/>
<dbReference type="GO" id="GO:0022625">
    <property type="term" value="C:cytosolic large ribosomal subunit"/>
    <property type="evidence" value="ECO:0007669"/>
    <property type="project" value="TreeGrafter"/>
</dbReference>
<dbReference type="Pfam" id="PF00237">
    <property type="entry name" value="Ribosomal_L22"/>
    <property type="match status" value="1"/>
</dbReference>
<evidence type="ECO:0000256" key="3">
    <source>
        <dbReference type="ARBA" id="ARBA00022884"/>
    </source>
</evidence>
<gene>
    <name evidence="6" type="ORF">METZ01_LOCUS509759</name>
</gene>
<dbReference type="NCBIfam" id="TIGR01044">
    <property type="entry name" value="rplV_bact"/>
    <property type="match status" value="1"/>
</dbReference>
<name>A0A383EKV2_9ZZZZ</name>
<dbReference type="PANTHER" id="PTHR13501:SF8">
    <property type="entry name" value="LARGE RIBOSOMAL SUBUNIT PROTEIN UL22M"/>
    <property type="match status" value="1"/>
</dbReference>
<keyword evidence="5" id="KW-0687">Ribonucleoprotein</keyword>
<dbReference type="InterPro" id="IPR005727">
    <property type="entry name" value="Ribosomal_uL22_bac/chlpt-type"/>
</dbReference>
<reference evidence="6" key="1">
    <citation type="submission" date="2018-05" db="EMBL/GenBank/DDBJ databases">
        <authorList>
            <person name="Lanie J.A."/>
            <person name="Ng W.-L."/>
            <person name="Kazmierczak K.M."/>
            <person name="Andrzejewski T.M."/>
            <person name="Davidsen T.M."/>
            <person name="Wayne K.J."/>
            <person name="Tettelin H."/>
            <person name="Glass J.I."/>
            <person name="Rusch D."/>
            <person name="Podicherti R."/>
            <person name="Tsui H.-C.T."/>
            <person name="Winkler M.E."/>
        </authorList>
    </citation>
    <scope>NUCLEOTIDE SEQUENCE</scope>
</reference>
<evidence type="ECO:0000256" key="4">
    <source>
        <dbReference type="ARBA" id="ARBA00022980"/>
    </source>
</evidence>
<evidence type="ECO:0000256" key="2">
    <source>
        <dbReference type="ARBA" id="ARBA00022730"/>
    </source>
</evidence>
<keyword evidence="4" id="KW-0689">Ribosomal protein</keyword>
<comment type="similarity">
    <text evidence="1">Belongs to the universal ribosomal protein uL22 family.</text>
</comment>
<dbReference type="SUPFAM" id="SSF54843">
    <property type="entry name" value="Ribosomal protein L22"/>
    <property type="match status" value="1"/>
</dbReference>
<dbReference type="InterPro" id="IPR047867">
    <property type="entry name" value="Ribosomal_uL22_bac/org-type"/>
</dbReference>
<dbReference type="Gene3D" id="3.90.470.10">
    <property type="entry name" value="Ribosomal protein L22/L17"/>
    <property type="match status" value="1"/>
</dbReference>
<dbReference type="GO" id="GO:0003735">
    <property type="term" value="F:structural constituent of ribosome"/>
    <property type="evidence" value="ECO:0007669"/>
    <property type="project" value="InterPro"/>
</dbReference>
<evidence type="ECO:0000313" key="6">
    <source>
        <dbReference type="EMBL" id="SVE56905.1"/>
    </source>
</evidence>
<evidence type="ECO:0000256" key="1">
    <source>
        <dbReference type="ARBA" id="ARBA00009451"/>
    </source>
</evidence>
<accession>A0A383EKV2</accession>
<dbReference type="HAMAP" id="MF_01331_B">
    <property type="entry name" value="Ribosomal_uL22_B"/>
    <property type="match status" value="1"/>
</dbReference>
<protein>
    <recommendedName>
        <fullName evidence="7">50S ribosomal protein L22</fullName>
    </recommendedName>
</protein>
<dbReference type="InterPro" id="IPR036394">
    <property type="entry name" value="Ribosomal_uL22_sf"/>
</dbReference>
<dbReference type="InterPro" id="IPR001063">
    <property type="entry name" value="Ribosomal_uL22"/>
</dbReference>
<organism evidence="6">
    <name type="scientific">marine metagenome</name>
    <dbReference type="NCBI Taxonomy" id="408172"/>
    <lineage>
        <taxon>unclassified sequences</taxon>
        <taxon>metagenomes</taxon>
        <taxon>ecological metagenomes</taxon>
    </lineage>
</organism>
<dbReference type="CDD" id="cd00336">
    <property type="entry name" value="Ribosomal_L22"/>
    <property type="match status" value="1"/>
</dbReference>
<evidence type="ECO:0008006" key="7">
    <source>
        <dbReference type="Google" id="ProtNLM"/>
    </source>
</evidence>
<dbReference type="EMBL" id="UINC01226426">
    <property type="protein sequence ID" value="SVE56905.1"/>
    <property type="molecule type" value="Genomic_DNA"/>
</dbReference>
<dbReference type="AlphaFoldDB" id="A0A383EKV2"/>
<keyword evidence="2" id="KW-0699">rRNA-binding</keyword>
<dbReference type="GO" id="GO:0006412">
    <property type="term" value="P:translation"/>
    <property type="evidence" value="ECO:0007669"/>
    <property type="project" value="InterPro"/>
</dbReference>
<keyword evidence="3" id="KW-0694">RNA-binding</keyword>
<dbReference type="GO" id="GO:0019843">
    <property type="term" value="F:rRNA binding"/>
    <property type="evidence" value="ECO:0007669"/>
    <property type="project" value="UniProtKB-KW"/>
</dbReference>
<sequence length="105" mass="11976">METVVKLRHVKQSARKVRFVLNELRGKKVNFALEKLYVSNKKASAFLRKAIESGISNLSNSENDFNKDDLYITTAFVDQGPSMKRFRPRAMGRASSIIKRSCHVT</sequence>
<dbReference type="PANTHER" id="PTHR13501">
    <property type="entry name" value="CHLOROPLAST 50S RIBOSOMAL PROTEIN L22-RELATED"/>
    <property type="match status" value="1"/>
</dbReference>